<dbReference type="EMBL" id="JACEIB010000024">
    <property type="protein sequence ID" value="MBA2935240.1"/>
    <property type="molecule type" value="Genomic_DNA"/>
</dbReference>
<keyword evidence="3" id="KW-1185">Reference proteome</keyword>
<evidence type="ECO:0000313" key="2">
    <source>
        <dbReference type="EMBL" id="MBA2935240.1"/>
    </source>
</evidence>
<sequence length="327" mass="35667">MTTFQRSTRDFAEIADLIAAETRQPTDAFATAFGSDLDGVRIGRGDTVITTDMPDADQAQLAVELIITTIFDVLRDTRLEVAAERLAWGVVNSFHRVSSEWAAHADKAARTMQDLLKSVDGSEIHSVELEEARDRLQFLDEASDALACMRDHGSQTYHAEVGKPWSAPKATLVSSKRTQAVIEGIDYLAARRQRKLGQHHPEGPLVVFSGGSQWSDPKPIWTALTQMKAVRPTMVLLTTAQGRGADVVAEAWAARTKTPLVKLGIDKARWGNRAGFVRNDQIARLQPVDGIVAEGSGVQSQLVRVLRSVGVKPVLLSLYGGPAHWAV</sequence>
<comment type="caution">
    <text evidence="2">The sequence shown here is derived from an EMBL/GenBank/DDBJ whole genome shotgun (WGS) entry which is preliminary data.</text>
</comment>
<organism evidence="2 3">
    <name type="scientific">Sphingomonas chungangi</name>
    <dbReference type="NCBI Taxonomy" id="2683589"/>
    <lineage>
        <taxon>Bacteria</taxon>
        <taxon>Pseudomonadati</taxon>
        <taxon>Pseudomonadota</taxon>
        <taxon>Alphaproteobacteria</taxon>
        <taxon>Sphingomonadales</taxon>
        <taxon>Sphingomonadaceae</taxon>
        <taxon>Sphingomonas</taxon>
    </lineage>
</organism>
<dbReference type="InterPro" id="IPR019627">
    <property type="entry name" value="YAcAr"/>
</dbReference>
<dbReference type="RefSeq" id="WP_160363821.1">
    <property type="nucleotide sequence ID" value="NZ_JACEIB010000024.1"/>
</dbReference>
<name>A0A838L8J6_9SPHN</name>
<reference evidence="2 3" key="1">
    <citation type="submission" date="2020-07" db="EMBL/GenBank/DDBJ databases">
        <authorList>
            <person name="Sun Q."/>
        </authorList>
    </citation>
    <scope>NUCLEOTIDE SEQUENCE [LARGE SCALE GENOMIC DNA]</scope>
    <source>
        <strain evidence="2 3">CGMCC 1.13654</strain>
    </source>
</reference>
<dbReference type="Pfam" id="PF10686">
    <property type="entry name" value="YAcAr"/>
    <property type="match status" value="1"/>
</dbReference>
<proteinExistence type="predicted"/>
<dbReference type="AlphaFoldDB" id="A0A838L8J6"/>
<feature type="domain" description="YspA cpYpsA-related SLOG" evidence="1">
    <location>
        <begin position="205"/>
        <end position="264"/>
    </location>
</feature>
<accession>A0A838L8J6</accession>
<protein>
    <submittedName>
        <fullName evidence="2">DUF2493 domain-containing protein</fullName>
    </submittedName>
</protein>
<gene>
    <name evidence="2" type="ORF">HZF05_14220</name>
</gene>
<dbReference type="Proteomes" id="UP000570166">
    <property type="component" value="Unassembled WGS sequence"/>
</dbReference>
<evidence type="ECO:0000313" key="3">
    <source>
        <dbReference type="Proteomes" id="UP000570166"/>
    </source>
</evidence>
<evidence type="ECO:0000259" key="1">
    <source>
        <dbReference type="Pfam" id="PF10686"/>
    </source>
</evidence>